<protein>
    <submittedName>
        <fullName evidence="1">Uncharacterized protein</fullName>
    </submittedName>
</protein>
<dbReference type="OrthoDB" id="778913at2759"/>
<proteinExistence type="predicted"/>
<keyword evidence="2" id="KW-1185">Reference proteome</keyword>
<dbReference type="Proteomes" id="UP001055439">
    <property type="component" value="Chromosome 7"/>
</dbReference>
<dbReference type="AlphaFoldDB" id="A0A9E7GP86"/>
<sequence length="135" mass="15157">MQGVHNYPEFVMVDYLICPEYTTAALLVAASSISEFSPMASLQKFQHHTYYMTPQRNPKRPNFHAWVPFLVRFGSNMGPHCKPLLVHSFLLSSTGVSGLQCVDSPIDSFASEFDDGTAMAPTSIIDMGLRFLQWH</sequence>
<dbReference type="EMBL" id="CP097509">
    <property type="protein sequence ID" value="URE15594.1"/>
    <property type="molecule type" value="Genomic_DNA"/>
</dbReference>
<evidence type="ECO:0000313" key="1">
    <source>
        <dbReference type="EMBL" id="URE15594.1"/>
    </source>
</evidence>
<name>A0A9E7GP86_9LILI</name>
<gene>
    <name evidence="1" type="ORF">MUK42_33607</name>
</gene>
<evidence type="ECO:0000313" key="2">
    <source>
        <dbReference type="Proteomes" id="UP001055439"/>
    </source>
</evidence>
<reference evidence="1" key="1">
    <citation type="submission" date="2022-05" db="EMBL/GenBank/DDBJ databases">
        <title>The Musa troglodytarum L. genome provides insights into the mechanism of non-climacteric behaviour and enrichment of carotenoids.</title>
        <authorList>
            <person name="Wang J."/>
        </authorList>
    </citation>
    <scope>NUCLEOTIDE SEQUENCE</scope>
    <source>
        <tissue evidence="1">Leaf</tissue>
    </source>
</reference>
<accession>A0A9E7GP86</accession>
<organism evidence="1 2">
    <name type="scientific">Musa troglodytarum</name>
    <name type="common">fe'i banana</name>
    <dbReference type="NCBI Taxonomy" id="320322"/>
    <lineage>
        <taxon>Eukaryota</taxon>
        <taxon>Viridiplantae</taxon>
        <taxon>Streptophyta</taxon>
        <taxon>Embryophyta</taxon>
        <taxon>Tracheophyta</taxon>
        <taxon>Spermatophyta</taxon>
        <taxon>Magnoliopsida</taxon>
        <taxon>Liliopsida</taxon>
        <taxon>Zingiberales</taxon>
        <taxon>Musaceae</taxon>
        <taxon>Musa</taxon>
    </lineage>
</organism>